<dbReference type="GO" id="GO:0003677">
    <property type="term" value="F:DNA binding"/>
    <property type="evidence" value="ECO:0007669"/>
    <property type="project" value="UniProtKB-KW"/>
</dbReference>
<evidence type="ECO:0000313" key="8">
    <source>
        <dbReference type="Proteomes" id="UP000328092"/>
    </source>
</evidence>
<dbReference type="Pfam" id="PF03466">
    <property type="entry name" value="LysR_substrate"/>
    <property type="match status" value="1"/>
</dbReference>
<dbReference type="Gene3D" id="1.10.10.10">
    <property type="entry name" value="Winged helix-like DNA-binding domain superfamily/Winged helix DNA-binding domain"/>
    <property type="match status" value="1"/>
</dbReference>
<feature type="domain" description="HTH lysR-type" evidence="6">
    <location>
        <begin position="1"/>
        <end position="41"/>
    </location>
</feature>
<dbReference type="Proteomes" id="UP000328092">
    <property type="component" value="Unassembled WGS sequence"/>
</dbReference>
<evidence type="ECO:0000313" key="7">
    <source>
        <dbReference type="EMBL" id="VIO68123.1"/>
    </source>
</evidence>
<comment type="caution">
    <text evidence="7">The sequence shown here is derived from an EMBL/GenBank/DDBJ whole genome shotgun (WGS) entry which is preliminary data.</text>
</comment>
<dbReference type="InterPro" id="IPR036390">
    <property type="entry name" value="WH_DNA-bd_sf"/>
</dbReference>
<evidence type="ECO:0000256" key="1">
    <source>
        <dbReference type="ARBA" id="ARBA00003502"/>
    </source>
</evidence>
<sequence length="294" mass="32326">MAKAAERLAISRPVISRTIANLEHVLGVTLLDRTARGIEPTLFGTALLRRGTAVFDELRQGVEEIAFLTDPQAGELRIACTEVWAAGLVPAAIERLSRRLPRLRVTLEQGTAQHQFNLLRERRCEIVISRLLTETPDSDIDMQPLFYEPLVVVAGPQSSWARRRKLTLSELVAAPWILSTLEVEPGSPFVEAFHAARLPIPAATIFSNSLHLRISLLATGHYLTLVPGSALRFGPGADLLKPLPVALPRWHLPTGIFTLKGRMLSPVAQVFADCVRDVAKPLARGAALDRSRKQ</sequence>
<dbReference type="InterPro" id="IPR050950">
    <property type="entry name" value="HTH-type_LysR_regulators"/>
</dbReference>
<dbReference type="Pfam" id="PF00126">
    <property type="entry name" value="HTH_1"/>
    <property type="match status" value="1"/>
</dbReference>
<evidence type="ECO:0000256" key="4">
    <source>
        <dbReference type="ARBA" id="ARBA00023125"/>
    </source>
</evidence>
<evidence type="ECO:0000256" key="3">
    <source>
        <dbReference type="ARBA" id="ARBA00023015"/>
    </source>
</evidence>
<dbReference type="InterPro" id="IPR036388">
    <property type="entry name" value="WH-like_DNA-bd_sf"/>
</dbReference>
<dbReference type="PANTHER" id="PTHR30419:SF8">
    <property type="entry name" value="NITROGEN ASSIMILATION TRANSCRIPTIONAL ACTIVATOR-RELATED"/>
    <property type="match status" value="1"/>
</dbReference>
<dbReference type="PROSITE" id="PS50931">
    <property type="entry name" value="HTH_LYSR"/>
    <property type="match status" value="1"/>
</dbReference>
<comment type="function">
    <text evidence="1">NodD regulates the expression of the nodABCFE genes which encode other nodulation proteins. NodD is also a negative regulator of its own expression. Binds flavonoids as inducers.</text>
</comment>
<evidence type="ECO:0000256" key="2">
    <source>
        <dbReference type="ARBA" id="ARBA00009437"/>
    </source>
</evidence>
<dbReference type="EMBL" id="CAADFC020000005">
    <property type="protein sequence ID" value="VIO68123.1"/>
    <property type="molecule type" value="Genomic_DNA"/>
</dbReference>
<dbReference type="PANTHER" id="PTHR30419">
    <property type="entry name" value="HTH-TYPE TRANSCRIPTIONAL REGULATOR YBHD"/>
    <property type="match status" value="1"/>
</dbReference>
<proteinExistence type="inferred from homology"/>
<dbReference type="GO" id="GO:0003700">
    <property type="term" value="F:DNA-binding transcription factor activity"/>
    <property type="evidence" value="ECO:0007669"/>
    <property type="project" value="InterPro"/>
</dbReference>
<dbReference type="SUPFAM" id="SSF46785">
    <property type="entry name" value="Winged helix' DNA-binding domain"/>
    <property type="match status" value="1"/>
</dbReference>
<dbReference type="InterPro" id="IPR005119">
    <property type="entry name" value="LysR_subst-bd"/>
</dbReference>
<keyword evidence="5" id="KW-0804">Transcription</keyword>
<dbReference type="InterPro" id="IPR000847">
    <property type="entry name" value="LysR_HTH_N"/>
</dbReference>
<keyword evidence="4" id="KW-0238">DNA-binding</keyword>
<evidence type="ECO:0000259" key="6">
    <source>
        <dbReference type="PROSITE" id="PS50931"/>
    </source>
</evidence>
<dbReference type="SUPFAM" id="SSF53850">
    <property type="entry name" value="Periplasmic binding protein-like II"/>
    <property type="match status" value="1"/>
</dbReference>
<organism evidence="7 8">
    <name type="scientific">Bradyrhizobium ivorense</name>
    <dbReference type="NCBI Taxonomy" id="2511166"/>
    <lineage>
        <taxon>Bacteria</taxon>
        <taxon>Pseudomonadati</taxon>
        <taxon>Pseudomonadota</taxon>
        <taxon>Alphaproteobacteria</taxon>
        <taxon>Hyphomicrobiales</taxon>
        <taxon>Nitrobacteraceae</taxon>
        <taxon>Bradyrhizobium</taxon>
    </lineage>
</organism>
<keyword evidence="8" id="KW-1185">Reference proteome</keyword>
<accession>A0A508SZS8</accession>
<reference evidence="7" key="1">
    <citation type="submission" date="2019-02" db="EMBL/GenBank/DDBJ databases">
        <authorList>
            <person name="Pothier F.J."/>
        </authorList>
    </citation>
    <scope>NUCLEOTIDE SEQUENCE</scope>
    <source>
        <strain evidence="7">CI-1B</strain>
    </source>
</reference>
<dbReference type="Gene3D" id="3.40.190.290">
    <property type="match status" value="1"/>
</dbReference>
<dbReference type="AlphaFoldDB" id="A0A508SZS8"/>
<name>A0A508SZS8_9BRAD</name>
<gene>
    <name evidence="7" type="primary">gbpR_1</name>
    <name evidence="7" type="ORF">CI1B_19070</name>
</gene>
<comment type="similarity">
    <text evidence="2">Belongs to the LysR transcriptional regulatory family.</text>
</comment>
<dbReference type="PRINTS" id="PR00039">
    <property type="entry name" value="HTHLYSR"/>
</dbReference>
<dbReference type="GO" id="GO:0005829">
    <property type="term" value="C:cytosol"/>
    <property type="evidence" value="ECO:0007669"/>
    <property type="project" value="TreeGrafter"/>
</dbReference>
<protein>
    <submittedName>
        <fullName evidence="7">HTH-type transcriptional regulator GbpR</fullName>
    </submittedName>
</protein>
<evidence type="ECO:0000256" key="5">
    <source>
        <dbReference type="ARBA" id="ARBA00023163"/>
    </source>
</evidence>
<keyword evidence="3" id="KW-0805">Transcription regulation</keyword>